<proteinExistence type="predicted"/>
<gene>
    <name evidence="2" type="ORF">CDAR_464081</name>
</gene>
<dbReference type="EMBL" id="BPLQ01013634">
    <property type="protein sequence ID" value="GIY73690.1"/>
    <property type="molecule type" value="Genomic_DNA"/>
</dbReference>
<evidence type="ECO:0000313" key="3">
    <source>
        <dbReference type="Proteomes" id="UP001054837"/>
    </source>
</evidence>
<dbReference type="Proteomes" id="UP001054837">
    <property type="component" value="Unassembled WGS sequence"/>
</dbReference>
<feature type="region of interest" description="Disordered" evidence="1">
    <location>
        <begin position="46"/>
        <end position="67"/>
    </location>
</feature>
<reference evidence="2 3" key="1">
    <citation type="submission" date="2021-06" db="EMBL/GenBank/DDBJ databases">
        <title>Caerostris darwini draft genome.</title>
        <authorList>
            <person name="Kono N."/>
            <person name="Arakawa K."/>
        </authorList>
    </citation>
    <scope>NUCLEOTIDE SEQUENCE [LARGE SCALE GENOMIC DNA]</scope>
</reference>
<feature type="compositionally biased region" description="Basic residues" evidence="1">
    <location>
        <begin position="56"/>
        <end position="67"/>
    </location>
</feature>
<evidence type="ECO:0000313" key="2">
    <source>
        <dbReference type="EMBL" id="GIY73690.1"/>
    </source>
</evidence>
<evidence type="ECO:0000256" key="1">
    <source>
        <dbReference type="SAM" id="MobiDB-lite"/>
    </source>
</evidence>
<protein>
    <submittedName>
        <fullName evidence="2">Uncharacterized protein</fullName>
    </submittedName>
</protein>
<accession>A0AAV4VTH2</accession>
<keyword evidence="3" id="KW-1185">Reference proteome</keyword>
<comment type="caution">
    <text evidence="2">The sequence shown here is derived from an EMBL/GenBank/DDBJ whole genome shotgun (WGS) entry which is preliminary data.</text>
</comment>
<name>A0AAV4VTH2_9ARAC</name>
<dbReference type="AlphaFoldDB" id="A0AAV4VTH2"/>
<sequence>MERVPYLNVSVLPRAKSKRKRVSLFNCPDVSDGEWRLPQNREDTDLRLWNQSRSPVSRRKNLGRRKI</sequence>
<organism evidence="2 3">
    <name type="scientific">Caerostris darwini</name>
    <dbReference type="NCBI Taxonomy" id="1538125"/>
    <lineage>
        <taxon>Eukaryota</taxon>
        <taxon>Metazoa</taxon>
        <taxon>Ecdysozoa</taxon>
        <taxon>Arthropoda</taxon>
        <taxon>Chelicerata</taxon>
        <taxon>Arachnida</taxon>
        <taxon>Araneae</taxon>
        <taxon>Araneomorphae</taxon>
        <taxon>Entelegynae</taxon>
        <taxon>Araneoidea</taxon>
        <taxon>Araneidae</taxon>
        <taxon>Caerostris</taxon>
    </lineage>
</organism>